<proteinExistence type="predicted"/>
<organism evidence="1 2">
    <name type="scientific">Candidatus Nomurabacteria bacterium RIFCSPLOWO2_01_FULL_36_10b</name>
    <dbReference type="NCBI Taxonomy" id="1801766"/>
    <lineage>
        <taxon>Bacteria</taxon>
        <taxon>Candidatus Nomuraibacteriota</taxon>
    </lineage>
</organism>
<name>A0A1F6WNW7_9BACT</name>
<gene>
    <name evidence="1" type="ORF">A2997_00225</name>
</gene>
<dbReference type="STRING" id="1801766.A2997_00225"/>
<evidence type="ECO:0008006" key="3">
    <source>
        <dbReference type="Google" id="ProtNLM"/>
    </source>
</evidence>
<dbReference type="Proteomes" id="UP000179448">
    <property type="component" value="Unassembled WGS sequence"/>
</dbReference>
<reference evidence="1 2" key="1">
    <citation type="journal article" date="2016" name="Nat. Commun.">
        <title>Thousands of microbial genomes shed light on interconnected biogeochemical processes in an aquifer system.</title>
        <authorList>
            <person name="Anantharaman K."/>
            <person name="Brown C.T."/>
            <person name="Hug L.A."/>
            <person name="Sharon I."/>
            <person name="Castelle C.J."/>
            <person name="Probst A.J."/>
            <person name="Thomas B.C."/>
            <person name="Singh A."/>
            <person name="Wilkins M.J."/>
            <person name="Karaoz U."/>
            <person name="Brodie E.L."/>
            <person name="Williams K.H."/>
            <person name="Hubbard S.S."/>
            <person name="Banfield J.F."/>
        </authorList>
    </citation>
    <scope>NUCLEOTIDE SEQUENCE [LARGE SCALE GENOMIC DNA]</scope>
</reference>
<protein>
    <recommendedName>
        <fullName evidence="3">30S ribosomal protein S21</fullName>
    </recommendedName>
</protein>
<dbReference type="EMBL" id="MFUQ01000015">
    <property type="protein sequence ID" value="OGI83516.1"/>
    <property type="molecule type" value="Genomic_DNA"/>
</dbReference>
<sequence length="76" mass="9016">MNMSTNINITPHKNENPTQALRRFTNAFREASILQTVKGNRYFHRLKSERSEKDGKLRRIKDAVEYKNLRRNGKIN</sequence>
<accession>A0A1F6WNW7</accession>
<evidence type="ECO:0000313" key="1">
    <source>
        <dbReference type="EMBL" id="OGI83516.1"/>
    </source>
</evidence>
<dbReference type="AlphaFoldDB" id="A0A1F6WNW7"/>
<comment type="caution">
    <text evidence="1">The sequence shown here is derived from an EMBL/GenBank/DDBJ whole genome shotgun (WGS) entry which is preliminary data.</text>
</comment>
<evidence type="ECO:0000313" key="2">
    <source>
        <dbReference type="Proteomes" id="UP000179448"/>
    </source>
</evidence>